<dbReference type="Pfam" id="PF09776">
    <property type="entry name" value="Mitoc_L55"/>
    <property type="match status" value="1"/>
</dbReference>
<proteinExistence type="predicted"/>
<protein>
    <recommendedName>
        <fullName evidence="3">39S ribosomal protein L55, mitochondrial</fullName>
    </recommendedName>
</protein>
<name>A0A8J2WE19_9CRUS</name>
<dbReference type="Proteomes" id="UP000789390">
    <property type="component" value="Unassembled WGS sequence"/>
</dbReference>
<dbReference type="PANTHER" id="PTHR34095:SF1">
    <property type="entry name" value="LARGE RIBOSOMAL SUBUNIT PROTEIN ML55"/>
    <property type="match status" value="1"/>
</dbReference>
<dbReference type="InterPro" id="IPR044884">
    <property type="entry name" value="Ribosomal_mL55_sf"/>
</dbReference>
<dbReference type="OrthoDB" id="9986315at2759"/>
<keyword evidence="2" id="KW-1185">Reference proteome</keyword>
<evidence type="ECO:0000313" key="1">
    <source>
        <dbReference type="EMBL" id="CAH0098069.1"/>
    </source>
</evidence>
<organism evidence="1 2">
    <name type="scientific">Daphnia galeata</name>
    <dbReference type="NCBI Taxonomy" id="27404"/>
    <lineage>
        <taxon>Eukaryota</taxon>
        <taxon>Metazoa</taxon>
        <taxon>Ecdysozoa</taxon>
        <taxon>Arthropoda</taxon>
        <taxon>Crustacea</taxon>
        <taxon>Branchiopoda</taxon>
        <taxon>Diplostraca</taxon>
        <taxon>Cladocera</taxon>
        <taxon>Anomopoda</taxon>
        <taxon>Daphniidae</taxon>
        <taxon>Daphnia</taxon>
    </lineage>
</organism>
<dbReference type="Gene3D" id="6.20.130.20">
    <property type="entry name" value="Mitochondrial ribosomal protein L55"/>
    <property type="match status" value="1"/>
</dbReference>
<evidence type="ECO:0000313" key="2">
    <source>
        <dbReference type="Proteomes" id="UP000789390"/>
    </source>
</evidence>
<dbReference type="EMBL" id="CAKKLH010000001">
    <property type="protein sequence ID" value="CAH0098069.1"/>
    <property type="molecule type" value="Genomic_DNA"/>
</dbReference>
<dbReference type="PANTHER" id="PTHR34095">
    <property type="entry name" value="39S RIBOSOMAL PROTEIN L55, MITOCHONDRIAL"/>
    <property type="match status" value="1"/>
</dbReference>
<gene>
    <name evidence="1" type="ORF">DGAL_LOCUS116</name>
</gene>
<dbReference type="InterPro" id="IPR018615">
    <property type="entry name" value="Ribosomal_mL55"/>
</dbReference>
<dbReference type="GO" id="GO:0005762">
    <property type="term" value="C:mitochondrial large ribosomal subunit"/>
    <property type="evidence" value="ECO:0007669"/>
    <property type="project" value="InterPro"/>
</dbReference>
<dbReference type="AlphaFoldDB" id="A0A8J2WE19"/>
<accession>A0A8J2WE19</accession>
<dbReference type="GO" id="GO:0003735">
    <property type="term" value="F:structural constituent of ribosome"/>
    <property type="evidence" value="ECO:0007669"/>
    <property type="project" value="InterPro"/>
</dbReference>
<sequence>MSRYLTKFRLAVPLVIQTRQLNGHRASIGSIGRSIYVRTYPSLLVQPDGSTITVRYKEPRAIIKLPIDMSTLSEAEKQKRLTLRKPKKKVKIEEEIEDTFDQDSYSHLWKK</sequence>
<comment type="caution">
    <text evidence="1">The sequence shown here is derived from an EMBL/GenBank/DDBJ whole genome shotgun (WGS) entry which is preliminary data.</text>
</comment>
<dbReference type="GO" id="GO:0006412">
    <property type="term" value="P:translation"/>
    <property type="evidence" value="ECO:0007669"/>
    <property type="project" value="TreeGrafter"/>
</dbReference>
<reference evidence="1" key="1">
    <citation type="submission" date="2021-11" db="EMBL/GenBank/DDBJ databases">
        <authorList>
            <person name="Schell T."/>
        </authorList>
    </citation>
    <scope>NUCLEOTIDE SEQUENCE</scope>
    <source>
        <strain evidence="1">M5</strain>
    </source>
</reference>
<evidence type="ECO:0008006" key="3">
    <source>
        <dbReference type="Google" id="ProtNLM"/>
    </source>
</evidence>